<comment type="caution">
    <text evidence="2">The sequence shown here is derived from an EMBL/GenBank/DDBJ whole genome shotgun (WGS) entry which is preliminary data.</text>
</comment>
<evidence type="ECO:0000256" key="1">
    <source>
        <dbReference type="SAM" id="MobiDB-lite"/>
    </source>
</evidence>
<accession>A0AAN8AQ41</accession>
<keyword evidence="3" id="KW-1185">Reference proteome</keyword>
<feature type="region of interest" description="Disordered" evidence="1">
    <location>
        <begin position="40"/>
        <end position="71"/>
    </location>
</feature>
<reference evidence="2 3" key="1">
    <citation type="journal article" date="2023" name="Genes (Basel)">
        <title>Chromosome-Level Genome Assembly and Circadian Gene Repertoire of the Patagonia Blennie Eleginops maclovinus-The Closest Ancestral Proxy of Antarctic Cryonotothenioids.</title>
        <authorList>
            <person name="Cheng C.C."/>
            <person name="Rivera-Colon A.G."/>
            <person name="Minhas B.F."/>
            <person name="Wilson L."/>
            <person name="Rayamajhi N."/>
            <person name="Vargas-Chacoff L."/>
            <person name="Catchen J.M."/>
        </authorList>
    </citation>
    <scope>NUCLEOTIDE SEQUENCE [LARGE SCALE GENOMIC DNA]</scope>
    <source>
        <strain evidence="2">JMC-PN-2008</strain>
    </source>
</reference>
<dbReference type="AlphaFoldDB" id="A0AAN8AQ41"/>
<protein>
    <submittedName>
        <fullName evidence="2">Uncharacterized protein</fullName>
    </submittedName>
</protein>
<reference evidence="2 3" key="2">
    <citation type="journal article" date="2023" name="Mol. Biol. Evol.">
        <title>Genomics of Secondarily Temperate Adaptation in the Only Non-Antarctic Icefish.</title>
        <authorList>
            <person name="Rivera-Colon A.G."/>
            <person name="Rayamajhi N."/>
            <person name="Minhas B.F."/>
            <person name="Madrigal G."/>
            <person name="Bilyk K.T."/>
            <person name="Yoon V."/>
            <person name="Hune M."/>
            <person name="Gregory S."/>
            <person name="Cheng C.H.C."/>
            <person name="Catchen J.M."/>
        </authorList>
    </citation>
    <scope>NUCLEOTIDE SEQUENCE [LARGE SCALE GENOMIC DNA]</scope>
    <source>
        <strain evidence="2">JMC-PN-2008</strain>
    </source>
</reference>
<dbReference type="EMBL" id="JAUZQC010000005">
    <property type="protein sequence ID" value="KAK5870956.1"/>
    <property type="molecule type" value="Genomic_DNA"/>
</dbReference>
<sequence length="71" mass="7178">MTGVDAGGNGDVLFKIPTAFVPVKGDINTSSSFGLCLSSKRLISPDPPNPPGGTAGPGASRDEGLRAWPPQ</sequence>
<organism evidence="2 3">
    <name type="scientific">Eleginops maclovinus</name>
    <name type="common">Patagonian blennie</name>
    <name type="synonym">Eleginus maclovinus</name>
    <dbReference type="NCBI Taxonomy" id="56733"/>
    <lineage>
        <taxon>Eukaryota</taxon>
        <taxon>Metazoa</taxon>
        <taxon>Chordata</taxon>
        <taxon>Craniata</taxon>
        <taxon>Vertebrata</taxon>
        <taxon>Euteleostomi</taxon>
        <taxon>Actinopterygii</taxon>
        <taxon>Neopterygii</taxon>
        <taxon>Teleostei</taxon>
        <taxon>Neoteleostei</taxon>
        <taxon>Acanthomorphata</taxon>
        <taxon>Eupercaria</taxon>
        <taxon>Perciformes</taxon>
        <taxon>Notothenioidei</taxon>
        <taxon>Eleginopidae</taxon>
        <taxon>Eleginops</taxon>
    </lineage>
</organism>
<evidence type="ECO:0000313" key="2">
    <source>
        <dbReference type="EMBL" id="KAK5870956.1"/>
    </source>
</evidence>
<gene>
    <name evidence="2" type="ORF">PBY51_003860</name>
</gene>
<name>A0AAN8AQ41_ELEMC</name>
<proteinExistence type="predicted"/>
<evidence type="ECO:0000313" key="3">
    <source>
        <dbReference type="Proteomes" id="UP001346869"/>
    </source>
</evidence>
<dbReference type="Proteomes" id="UP001346869">
    <property type="component" value="Unassembled WGS sequence"/>
</dbReference>